<feature type="region of interest" description="Disordered" evidence="1">
    <location>
        <begin position="33"/>
        <end position="58"/>
    </location>
</feature>
<dbReference type="AlphaFoldDB" id="A0A392W062"/>
<evidence type="ECO:0000313" key="3">
    <source>
        <dbReference type="Proteomes" id="UP000265520"/>
    </source>
</evidence>
<proteinExistence type="predicted"/>
<comment type="caution">
    <text evidence="2">The sequence shown here is derived from an EMBL/GenBank/DDBJ whole genome shotgun (WGS) entry which is preliminary data.</text>
</comment>
<evidence type="ECO:0000256" key="1">
    <source>
        <dbReference type="SAM" id="MobiDB-lite"/>
    </source>
</evidence>
<feature type="non-terminal residue" evidence="2">
    <location>
        <position position="1"/>
    </location>
</feature>
<protein>
    <submittedName>
        <fullName evidence="2">Uncharacterized protein</fullName>
    </submittedName>
</protein>
<accession>A0A392W062</accession>
<dbReference type="EMBL" id="LXQA011344915">
    <property type="protein sequence ID" value="MCI94018.1"/>
    <property type="molecule type" value="Genomic_DNA"/>
</dbReference>
<reference evidence="2 3" key="1">
    <citation type="journal article" date="2018" name="Front. Plant Sci.">
        <title>Red Clover (Trifolium pratense) and Zigzag Clover (T. medium) - A Picture of Genomic Similarities and Differences.</title>
        <authorList>
            <person name="Dluhosova J."/>
            <person name="Istvanek J."/>
            <person name="Nedelnik J."/>
            <person name="Repkova J."/>
        </authorList>
    </citation>
    <scope>NUCLEOTIDE SEQUENCE [LARGE SCALE GENOMIC DNA]</scope>
    <source>
        <strain evidence="3">cv. 10/8</strain>
        <tissue evidence="2">Leaf</tissue>
    </source>
</reference>
<dbReference type="Proteomes" id="UP000265520">
    <property type="component" value="Unassembled WGS sequence"/>
</dbReference>
<evidence type="ECO:0000313" key="2">
    <source>
        <dbReference type="EMBL" id="MCI94018.1"/>
    </source>
</evidence>
<keyword evidence="3" id="KW-1185">Reference proteome</keyword>
<sequence length="58" mass="6861">RKNKTDQNSQTITHGQCFEQPCRWRSEHRRLFSSSGTRYRHLSGEKQPGTDTGEQRRV</sequence>
<name>A0A392W062_9FABA</name>
<organism evidence="2 3">
    <name type="scientific">Trifolium medium</name>
    <dbReference type="NCBI Taxonomy" id="97028"/>
    <lineage>
        <taxon>Eukaryota</taxon>
        <taxon>Viridiplantae</taxon>
        <taxon>Streptophyta</taxon>
        <taxon>Embryophyta</taxon>
        <taxon>Tracheophyta</taxon>
        <taxon>Spermatophyta</taxon>
        <taxon>Magnoliopsida</taxon>
        <taxon>eudicotyledons</taxon>
        <taxon>Gunneridae</taxon>
        <taxon>Pentapetalae</taxon>
        <taxon>rosids</taxon>
        <taxon>fabids</taxon>
        <taxon>Fabales</taxon>
        <taxon>Fabaceae</taxon>
        <taxon>Papilionoideae</taxon>
        <taxon>50 kb inversion clade</taxon>
        <taxon>NPAAA clade</taxon>
        <taxon>Hologalegina</taxon>
        <taxon>IRL clade</taxon>
        <taxon>Trifolieae</taxon>
        <taxon>Trifolium</taxon>
    </lineage>
</organism>